<evidence type="ECO:0000256" key="4">
    <source>
        <dbReference type="ARBA" id="ARBA00022519"/>
    </source>
</evidence>
<protein>
    <submittedName>
        <fullName evidence="10">YeeE/YedE family protein</fullName>
    </submittedName>
</protein>
<keyword evidence="6 9" id="KW-1133">Transmembrane helix</keyword>
<dbReference type="EMBL" id="SPKJ01000094">
    <property type="protein sequence ID" value="MYZ49773.1"/>
    <property type="molecule type" value="Genomic_DNA"/>
</dbReference>
<comment type="similarity">
    <text evidence="8">Belongs to the TsuA/YedE (TC 9.B.102) family.</text>
</comment>
<feature type="transmembrane region" description="Helical" evidence="9">
    <location>
        <begin position="326"/>
        <end position="348"/>
    </location>
</feature>
<feature type="transmembrane region" description="Helical" evidence="9">
    <location>
        <begin position="117"/>
        <end position="134"/>
    </location>
</feature>
<keyword evidence="3" id="KW-1003">Cell membrane</keyword>
<keyword evidence="2" id="KW-0813">Transport</keyword>
<reference evidence="10" key="1">
    <citation type="submission" date="2019-03" db="EMBL/GenBank/DDBJ databases">
        <title>Afifella sp. nov., isolated from activated sludge.</title>
        <authorList>
            <person name="Li Q."/>
            <person name="Liu Y."/>
        </authorList>
    </citation>
    <scope>NUCLEOTIDE SEQUENCE</scope>
    <source>
        <strain evidence="10">L72</strain>
    </source>
</reference>
<dbReference type="GO" id="GO:0005886">
    <property type="term" value="C:plasma membrane"/>
    <property type="evidence" value="ECO:0007669"/>
    <property type="project" value="UniProtKB-SubCell"/>
</dbReference>
<dbReference type="OrthoDB" id="7984363at2"/>
<evidence type="ECO:0000313" key="11">
    <source>
        <dbReference type="Proteomes" id="UP000773614"/>
    </source>
</evidence>
<evidence type="ECO:0000256" key="5">
    <source>
        <dbReference type="ARBA" id="ARBA00022692"/>
    </source>
</evidence>
<keyword evidence="7 9" id="KW-0472">Membrane</keyword>
<comment type="subcellular location">
    <subcellularLocation>
        <location evidence="1">Cell inner membrane</location>
        <topology evidence="1">Multi-pass membrane protein</topology>
    </subcellularLocation>
</comment>
<evidence type="ECO:0000256" key="8">
    <source>
        <dbReference type="ARBA" id="ARBA00035655"/>
    </source>
</evidence>
<feature type="transmembrane region" description="Helical" evidence="9">
    <location>
        <begin position="203"/>
        <end position="223"/>
    </location>
</feature>
<dbReference type="PANTHER" id="PTHR30574">
    <property type="entry name" value="INNER MEMBRANE PROTEIN YEDE"/>
    <property type="match status" value="1"/>
</dbReference>
<feature type="transmembrane region" description="Helical" evidence="9">
    <location>
        <begin position="261"/>
        <end position="277"/>
    </location>
</feature>
<dbReference type="Proteomes" id="UP000773614">
    <property type="component" value="Unassembled WGS sequence"/>
</dbReference>
<sequence>MFGFDPIVLLPVLGFAVGTGLGYAARASRFCTLGALERHWYAGDSTGLRTWALAVAVAIAATQAMIVAGLIDLTGAFYLEPRLSLLGAVGGGLAFGLGMALVGTCGFGALIRLGGGSLRSLVVILVLAVAALAAQRGLVGLARVHLVERFALDLAPAADQSLVGLLQAHGGGGGRALLAALVSGAILAWVFRDGRYRRNGGQIAAGTAIGLLVAAGWLITATIRDHSLALQPVQLESASFVVTYADALLAVATVTGTIPDYGVGLLFGVLFGAVLASRRRRDLRWEACDDAHELKRHMLGALLMGVGGILAGGCTIGQGVSAASTLAVSAPVVMLSIFAGARVGLVWLMEGSLRGLFTPFAGTPAE</sequence>
<dbReference type="AlphaFoldDB" id="A0A964WV82"/>
<evidence type="ECO:0000256" key="7">
    <source>
        <dbReference type="ARBA" id="ARBA00023136"/>
    </source>
</evidence>
<dbReference type="Pfam" id="PF04143">
    <property type="entry name" value="Sulf_transp"/>
    <property type="match status" value="1"/>
</dbReference>
<feature type="transmembrane region" description="Helical" evidence="9">
    <location>
        <begin position="298"/>
        <end position="320"/>
    </location>
</feature>
<keyword evidence="11" id="KW-1185">Reference proteome</keyword>
<dbReference type="PANTHER" id="PTHR30574:SF1">
    <property type="entry name" value="SULPHUR TRANSPORT DOMAIN-CONTAINING PROTEIN"/>
    <property type="match status" value="1"/>
</dbReference>
<feature type="transmembrane region" description="Helical" evidence="9">
    <location>
        <begin position="51"/>
        <end position="71"/>
    </location>
</feature>
<accession>A0A964WV82</accession>
<dbReference type="InterPro" id="IPR007272">
    <property type="entry name" value="Sulf_transp_TsuA/YedE"/>
</dbReference>
<dbReference type="RefSeq" id="WP_161142115.1">
    <property type="nucleotide sequence ID" value="NZ_SPKJ01000094.1"/>
</dbReference>
<evidence type="ECO:0000256" key="9">
    <source>
        <dbReference type="SAM" id="Phobius"/>
    </source>
</evidence>
<keyword evidence="4" id="KW-0997">Cell inner membrane</keyword>
<comment type="caution">
    <text evidence="10">The sequence shown here is derived from an EMBL/GenBank/DDBJ whole genome shotgun (WGS) entry which is preliminary data.</text>
</comment>
<gene>
    <name evidence="10" type="ORF">E4O86_18870</name>
</gene>
<evidence type="ECO:0000256" key="3">
    <source>
        <dbReference type="ARBA" id="ARBA00022475"/>
    </source>
</evidence>
<evidence type="ECO:0000256" key="1">
    <source>
        <dbReference type="ARBA" id="ARBA00004429"/>
    </source>
</evidence>
<evidence type="ECO:0000256" key="6">
    <source>
        <dbReference type="ARBA" id="ARBA00022989"/>
    </source>
</evidence>
<keyword evidence="5 9" id="KW-0812">Transmembrane</keyword>
<evidence type="ECO:0000313" key="10">
    <source>
        <dbReference type="EMBL" id="MYZ49773.1"/>
    </source>
</evidence>
<organism evidence="10 11">
    <name type="scientific">Propylenella binzhouense</name>
    <dbReference type="NCBI Taxonomy" id="2555902"/>
    <lineage>
        <taxon>Bacteria</taxon>
        <taxon>Pseudomonadati</taxon>
        <taxon>Pseudomonadota</taxon>
        <taxon>Alphaproteobacteria</taxon>
        <taxon>Hyphomicrobiales</taxon>
        <taxon>Propylenellaceae</taxon>
        <taxon>Propylenella</taxon>
    </lineage>
</organism>
<proteinExistence type="inferred from homology"/>
<feature type="transmembrane region" description="Helical" evidence="9">
    <location>
        <begin position="83"/>
        <end position="111"/>
    </location>
</feature>
<name>A0A964WV82_9HYPH</name>
<evidence type="ECO:0000256" key="2">
    <source>
        <dbReference type="ARBA" id="ARBA00022448"/>
    </source>
</evidence>
<feature type="transmembrane region" description="Helical" evidence="9">
    <location>
        <begin position="172"/>
        <end position="191"/>
    </location>
</feature>